<accession>A0ABU9KTZ5</accession>
<gene>
    <name evidence="1" type="ORF">WOA13_05315</name>
</gene>
<organism evidence="1 2">
    <name type="scientific">Methanococcoides cohabitans</name>
    <dbReference type="NCBI Taxonomy" id="3136559"/>
    <lineage>
        <taxon>Archaea</taxon>
        <taxon>Methanobacteriati</taxon>
        <taxon>Methanobacteriota</taxon>
        <taxon>Stenosarchaea group</taxon>
        <taxon>Methanomicrobia</taxon>
        <taxon>Methanosarcinales</taxon>
        <taxon>Methanosarcinaceae</taxon>
        <taxon>Methanococcoides</taxon>
    </lineage>
</organism>
<name>A0ABU9KTZ5_9EURY</name>
<reference evidence="1 2" key="1">
    <citation type="submission" date="2024-04" db="EMBL/GenBank/DDBJ databases">
        <title>Methanococcoides sp. LMO-2.</title>
        <authorList>
            <person name="Liang L."/>
        </authorList>
    </citation>
    <scope>NUCLEOTIDE SEQUENCE [LARGE SCALE GENOMIC DNA]</scope>
    <source>
        <strain evidence="1 2">LMO-2</strain>
    </source>
</reference>
<sequence>MSSHIIQICAEEFGLQNISSLQRGVLKVLSNSESSLSLEEILHSLSKRPCAKKLVPQVVQLKKSGLIVCEKVEPNCMDSRYELSEKLNEILKNKNLTK</sequence>
<evidence type="ECO:0000313" key="2">
    <source>
        <dbReference type="Proteomes" id="UP001396646"/>
    </source>
</evidence>
<comment type="caution">
    <text evidence="1">The sequence shown here is derived from an EMBL/GenBank/DDBJ whole genome shotgun (WGS) entry which is preliminary data.</text>
</comment>
<evidence type="ECO:0008006" key="3">
    <source>
        <dbReference type="Google" id="ProtNLM"/>
    </source>
</evidence>
<keyword evidence="2" id="KW-1185">Reference proteome</keyword>
<evidence type="ECO:0000313" key="1">
    <source>
        <dbReference type="EMBL" id="MEL4305248.1"/>
    </source>
</evidence>
<protein>
    <recommendedName>
        <fullName evidence="3">ArsR family transcriptional regulator</fullName>
    </recommendedName>
</protein>
<dbReference type="EMBL" id="JBCAUS010000003">
    <property type="protein sequence ID" value="MEL4305248.1"/>
    <property type="molecule type" value="Genomic_DNA"/>
</dbReference>
<dbReference type="Proteomes" id="UP001396646">
    <property type="component" value="Unassembled WGS sequence"/>
</dbReference>
<dbReference type="RefSeq" id="WP_342126921.1">
    <property type="nucleotide sequence ID" value="NZ_JBCAUS010000003.1"/>
</dbReference>
<proteinExistence type="predicted"/>